<feature type="domain" description="LpxI N-terminal" evidence="2">
    <location>
        <begin position="15"/>
        <end position="144"/>
    </location>
</feature>
<evidence type="ECO:0000259" key="1">
    <source>
        <dbReference type="Pfam" id="PF06230"/>
    </source>
</evidence>
<dbReference type="InterPro" id="IPR043167">
    <property type="entry name" value="LpxI_C_sf"/>
</dbReference>
<dbReference type="InterPro" id="IPR053174">
    <property type="entry name" value="LpxI"/>
</dbReference>
<dbReference type="KEGG" id="dov:DSCO28_19540"/>
<feature type="domain" description="LpxI C-terminal" evidence="1">
    <location>
        <begin position="148"/>
        <end position="276"/>
    </location>
</feature>
<sequence length="278" mass="30652">MCWRGEDKRYKMTEKIGLIAGNGQFPILFSRIAGQNGFTLFTAAYVNEAAPELAQLSEAIEWLHLGQVKRLIRFFKQNGVTRAVMLGGVRKTRLFTDVKPDMKAISIIAGMRHTHDDAIMRAFADFLEKEGIKIEASTFLLPELLATEGVWTRRKPSRSEKKDIELGFSVAREIGRLDIGQSVVVGGGSILAVEAIDGTDATIARGGQLGRGQAVLVKVCKPNQDFRFDVPSVGIRTIETMVQADVRVLAIEAGKTVVFDRMEMVRIADENQIAIICA</sequence>
<dbReference type="InterPro" id="IPR010415">
    <property type="entry name" value="LpxI_C"/>
</dbReference>
<accession>A0A5K7ZGR1</accession>
<dbReference type="InterPro" id="IPR041255">
    <property type="entry name" value="LpxI_N"/>
</dbReference>
<dbReference type="PANTHER" id="PTHR39962:SF1">
    <property type="entry name" value="LPXI FAMILY PROTEIN"/>
    <property type="match status" value="1"/>
</dbReference>
<dbReference type="Pfam" id="PF17930">
    <property type="entry name" value="LpxI_N"/>
    <property type="match status" value="1"/>
</dbReference>
<organism evidence="3 4">
    <name type="scientific">Desulfosarcina ovata subsp. sediminis</name>
    <dbReference type="NCBI Taxonomy" id="885957"/>
    <lineage>
        <taxon>Bacteria</taxon>
        <taxon>Pseudomonadati</taxon>
        <taxon>Thermodesulfobacteriota</taxon>
        <taxon>Desulfobacteria</taxon>
        <taxon>Desulfobacterales</taxon>
        <taxon>Desulfosarcinaceae</taxon>
        <taxon>Desulfosarcina</taxon>
    </lineage>
</organism>
<protein>
    <recommendedName>
        <fullName evidence="5">DUF1009 domain-containing protein</fullName>
    </recommendedName>
</protein>
<dbReference type="EMBL" id="AP021876">
    <property type="protein sequence ID" value="BBO81388.1"/>
    <property type="molecule type" value="Genomic_DNA"/>
</dbReference>
<dbReference type="Pfam" id="PF06230">
    <property type="entry name" value="LpxI_C"/>
    <property type="match status" value="1"/>
</dbReference>
<dbReference type="PANTHER" id="PTHR39962">
    <property type="entry name" value="BLL4848 PROTEIN"/>
    <property type="match status" value="1"/>
</dbReference>
<reference evidence="3 4" key="1">
    <citation type="submission" date="2019-11" db="EMBL/GenBank/DDBJ databases">
        <title>Comparative genomics of hydrocarbon-degrading Desulfosarcina strains.</title>
        <authorList>
            <person name="Watanabe M."/>
            <person name="Kojima H."/>
            <person name="Fukui M."/>
        </authorList>
    </citation>
    <scope>NUCLEOTIDE SEQUENCE [LARGE SCALE GENOMIC DNA]</scope>
    <source>
        <strain evidence="3 4">28bB2T</strain>
    </source>
</reference>
<proteinExistence type="predicted"/>
<dbReference type="Gene3D" id="3.40.140.80">
    <property type="match status" value="1"/>
</dbReference>
<evidence type="ECO:0000313" key="3">
    <source>
        <dbReference type="EMBL" id="BBO81388.1"/>
    </source>
</evidence>
<evidence type="ECO:0000313" key="4">
    <source>
        <dbReference type="Proteomes" id="UP000425960"/>
    </source>
</evidence>
<gene>
    <name evidence="3" type="ORF">DSCO28_19540</name>
</gene>
<evidence type="ECO:0008006" key="5">
    <source>
        <dbReference type="Google" id="ProtNLM"/>
    </source>
</evidence>
<evidence type="ECO:0000259" key="2">
    <source>
        <dbReference type="Pfam" id="PF17930"/>
    </source>
</evidence>
<dbReference type="Proteomes" id="UP000425960">
    <property type="component" value="Chromosome"/>
</dbReference>
<dbReference type="Gene3D" id="3.40.50.20">
    <property type="match status" value="1"/>
</dbReference>
<dbReference type="AlphaFoldDB" id="A0A5K7ZGR1"/>
<name>A0A5K7ZGR1_9BACT</name>